<dbReference type="GO" id="GO:0008312">
    <property type="term" value="F:7S RNA binding"/>
    <property type="evidence" value="ECO:0007669"/>
    <property type="project" value="InterPro"/>
</dbReference>
<dbReference type="InterPro" id="IPR004780">
    <property type="entry name" value="SRP"/>
</dbReference>
<dbReference type="InterPro" id="IPR042101">
    <property type="entry name" value="SRP54_N_sf"/>
</dbReference>
<evidence type="ECO:0000256" key="1">
    <source>
        <dbReference type="ARBA" id="ARBA00005450"/>
    </source>
</evidence>
<name>A0A380RX98_FIBSU</name>
<dbReference type="Gene3D" id="1.10.260.30">
    <property type="entry name" value="Signal recognition particle, SRP54 subunit, M-domain"/>
    <property type="match status" value="1"/>
</dbReference>
<accession>A0A380RX98</accession>
<dbReference type="InterPro" id="IPR036891">
    <property type="entry name" value="Signal_recog_part_SRP54_M_sf"/>
</dbReference>
<dbReference type="SUPFAM" id="SSF47446">
    <property type="entry name" value="Signal peptide-binding domain"/>
    <property type="match status" value="1"/>
</dbReference>
<dbReference type="PROSITE" id="PS00300">
    <property type="entry name" value="SRP54"/>
    <property type="match status" value="1"/>
</dbReference>
<dbReference type="Gene3D" id="3.40.50.300">
    <property type="entry name" value="P-loop containing nucleotide triphosphate hydrolases"/>
    <property type="match status" value="1"/>
</dbReference>
<dbReference type="AlphaFoldDB" id="A0A380RX98"/>
<dbReference type="EMBL" id="UHJL01000001">
    <property type="protein sequence ID" value="SUQ19889.1"/>
    <property type="molecule type" value="Genomic_DNA"/>
</dbReference>
<evidence type="ECO:0000256" key="6">
    <source>
        <dbReference type="ARBA" id="ARBA00023135"/>
    </source>
</evidence>
<dbReference type="InterPro" id="IPR013822">
    <property type="entry name" value="Signal_recog_particl_SRP54_hlx"/>
</dbReference>
<keyword evidence="6 9" id="KW-0733">Signal recognition particle</keyword>
<keyword evidence="9" id="KW-0963">Cytoplasm</keyword>
<dbReference type="SMART" id="SM00962">
    <property type="entry name" value="SRP54"/>
    <property type="match status" value="1"/>
</dbReference>
<feature type="compositionally biased region" description="Polar residues" evidence="10">
    <location>
        <begin position="431"/>
        <end position="443"/>
    </location>
</feature>
<dbReference type="RefSeq" id="WP_014547033.1">
    <property type="nucleotide sequence ID" value="NZ_CACZDK010000034.1"/>
</dbReference>
<feature type="domain" description="SRP54-type proteins GTP-binding" evidence="11">
    <location>
        <begin position="268"/>
        <end position="281"/>
    </location>
</feature>
<evidence type="ECO:0000256" key="2">
    <source>
        <dbReference type="ARBA" id="ARBA00022741"/>
    </source>
</evidence>
<dbReference type="InterPro" id="IPR003593">
    <property type="entry name" value="AAA+_ATPase"/>
</dbReference>
<dbReference type="Gene3D" id="1.20.120.140">
    <property type="entry name" value="Signal recognition particle SRP54, nucleotide-binding domain"/>
    <property type="match status" value="1"/>
</dbReference>
<protein>
    <recommendedName>
        <fullName evidence="9">Signal recognition particle protein</fullName>
        <ecNumber evidence="9">3.6.5.4</ecNumber>
    </recommendedName>
    <alternativeName>
        <fullName evidence="9">Fifty-four homolog</fullName>
    </alternativeName>
</protein>
<keyword evidence="7 9" id="KW-0687">Ribonucleoprotein</keyword>
<keyword evidence="2 9" id="KW-0547">Nucleotide-binding</keyword>
<evidence type="ECO:0000256" key="8">
    <source>
        <dbReference type="ARBA" id="ARBA00048027"/>
    </source>
</evidence>
<evidence type="ECO:0000256" key="10">
    <source>
        <dbReference type="SAM" id="MobiDB-lite"/>
    </source>
</evidence>
<dbReference type="GO" id="GO:0005525">
    <property type="term" value="F:GTP binding"/>
    <property type="evidence" value="ECO:0007669"/>
    <property type="project" value="UniProtKB-UniRule"/>
</dbReference>
<comment type="catalytic activity">
    <reaction evidence="8 9">
        <text>GTP + H2O = GDP + phosphate + H(+)</text>
        <dbReference type="Rhea" id="RHEA:19669"/>
        <dbReference type="ChEBI" id="CHEBI:15377"/>
        <dbReference type="ChEBI" id="CHEBI:15378"/>
        <dbReference type="ChEBI" id="CHEBI:37565"/>
        <dbReference type="ChEBI" id="CHEBI:43474"/>
        <dbReference type="ChEBI" id="CHEBI:58189"/>
        <dbReference type="EC" id="3.6.5.4"/>
    </reaction>
</comment>
<dbReference type="HAMAP" id="MF_00306">
    <property type="entry name" value="SRP54"/>
    <property type="match status" value="1"/>
</dbReference>
<proteinExistence type="inferred from homology"/>
<keyword evidence="4 9" id="KW-0694">RNA-binding</keyword>
<dbReference type="EC" id="3.6.5.4" evidence="9"/>
<comment type="similarity">
    <text evidence="1 9">Belongs to the GTP-binding SRP family. SRP54 subfamily.</text>
</comment>
<evidence type="ECO:0000313" key="12">
    <source>
        <dbReference type="EMBL" id="SUQ19889.1"/>
    </source>
</evidence>
<dbReference type="InterPro" id="IPR000897">
    <property type="entry name" value="SRP54_GTPase_dom"/>
</dbReference>
<evidence type="ECO:0000259" key="11">
    <source>
        <dbReference type="PROSITE" id="PS00300"/>
    </source>
</evidence>
<dbReference type="SMART" id="SM00963">
    <property type="entry name" value="SRP54_N"/>
    <property type="match status" value="1"/>
</dbReference>
<evidence type="ECO:0000256" key="3">
    <source>
        <dbReference type="ARBA" id="ARBA00022801"/>
    </source>
</evidence>
<comment type="subcellular location">
    <subcellularLocation>
        <location evidence="9">Cytoplasm</location>
    </subcellularLocation>
    <text evidence="9">The SRP-RNC complex is targeted to the cytoplasmic membrane.</text>
</comment>
<dbReference type="PANTHER" id="PTHR11564:SF5">
    <property type="entry name" value="SIGNAL RECOGNITION PARTICLE SUBUNIT SRP54"/>
    <property type="match status" value="1"/>
</dbReference>
<gene>
    <name evidence="9" type="primary">ffh</name>
    <name evidence="12" type="ORF">SAMN05661053_1133</name>
</gene>
<dbReference type="GO" id="GO:0003924">
    <property type="term" value="F:GTPase activity"/>
    <property type="evidence" value="ECO:0007669"/>
    <property type="project" value="UniProtKB-UniRule"/>
</dbReference>
<comment type="domain">
    <text evidence="9">Composed of three domains: the N-terminal N domain, which is responsible for interactions with the ribosome, the central G domain, which binds GTP, and the C-terminal M domain, which binds the RNA and the signal sequence of the RNC.</text>
</comment>
<feature type="binding site" evidence="9">
    <location>
        <begin position="247"/>
        <end position="250"/>
    </location>
    <ligand>
        <name>GTP</name>
        <dbReference type="ChEBI" id="CHEBI:37565"/>
    </ligand>
</feature>
<comment type="subunit">
    <text evidence="9">Part of the signal recognition particle protein translocation system, which is composed of SRP and FtsY.</text>
</comment>
<keyword evidence="3 9" id="KW-0378">Hydrolase</keyword>
<dbReference type="InterPro" id="IPR022941">
    <property type="entry name" value="SRP54"/>
</dbReference>
<sequence length="454" mass="50274">MFSQLTDSLENTLKNLRGQGKLTEENVAESLREVRRAFLAADVNFNVTRDFVKSVKEKSMGAEVLNSVTPGQQIVKIIHDELVAVMGGETKEINLSAPSPVGIMMVGLQGSGKTTFAGKIALWMRSKKKRKPLLVAADVYRPAAIKQLQVLGKSIGVPVYDEGQGNPVEIIKHGYQYAKDNGFDLVIYDTAGRLQIDEELMQELEKARDAVHPDEILFVADAMIGQEAVNVAETFWNRLNFTGVCLSKMDGDTRGGAALSIKKMTGVPICFIGVGEKLNEIDLFHPDRMASRILGMGDVVSLVEKAQQVIDEKDAKDLKKKILNNTFDLNDFLKQLRTIKKLGRIKDILSLIPGLNKLPLDQIDEKQLVYVEAVLSSMTPKERKKPQIIDGSRKARIAKGSGTDAARVNAVLKQYESMKEMFKKVGDFAKRQNNGGTIGSNYTPPKDKNKKKKR</sequence>
<dbReference type="GO" id="GO:0006614">
    <property type="term" value="P:SRP-dependent cotranslational protein targeting to membrane"/>
    <property type="evidence" value="ECO:0007669"/>
    <property type="project" value="InterPro"/>
</dbReference>
<evidence type="ECO:0000256" key="7">
    <source>
        <dbReference type="ARBA" id="ARBA00023274"/>
    </source>
</evidence>
<dbReference type="Pfam" id="PF02978">
    <property type="entry name" value="SRP_SPB"/>
    <property type="match status" value="1"/>
</dbReference>
<dbReference type="SUPFAM" id="SSF52540">
    <property type="entry name" value="P-loop containing nucleoside triphosphate hydrolases"/>
    <property type="match status" value="1"/>
</dbReference>
<dbReference type="Proteomes" id="UP000255423">
    <property type="component" value="Unassembled WGS sequence"/>
</dbReference>
<dbReference type="InterPro" id="IPR027417">
    <property type="entry name" value="P-loop_NTPase"/>
</dbReference>
<dbReference type="CDD" id="cd18539">
    <property type="entry name" value="SRP_G"/>
    <property type="match status" value="1"/>
</dbReference>
<dbReference type="SMART" id="SM00382">
    <property type="entry name" value="AAA"/>
    <property type="match status" value="1"/>
</dbReference>
<feature type="region of interest" description="Disordered" evidence="10">
    <location>
        <begin position="430"/>
        <end position="454"/>
    </location>
</feature>
<dbReference type="GO" id="GO:0048500">
    <property type="term" value="C:signal recognition particle"/>
    <property type="evidence" value="ECO:0007669"/>
    <property type="project" value="UniProtKB-UniRule"/>
</dbReference>
<evidence type="ECO:0000256" key="9">
    <source>
        <dbReference type="HAMAP-Rule" id="MF_00306"/>
    </source>
</evidence>
<dbReference type="NCBIfam" id="TIGR00959">
    <property type="entry name" value="ffh"/>
    <property type="match status" value="1"/>
</dbReference>
<dbReference type="OMA" id="GMTGQDA"/>
<keyword evidence="5 9" id="KW-0342">GTP-binding</keyword>
<evidence type="ECO:0000256" key="5">
    <source>
        <dbReference type="ARBA" id="ARBA00023134"/>
    </source>
</evidence>
<evidence type="ECO:0000256" key="4">
    <source>
        <dbReference type="ARBA" id="ARBA00022884"/>
    </source>
</evidence>
<dbReference type="Pfam" id="PF00448">
    <property type="entry name" value="SRP54"/>
    <property type="match status" value="1"/>
</dbReference>
<feature type="binding site" evidence="9">
    <location>
        <begin position="107"/>
        <end position="114"/>
    </location>
    <ligand>
        <name>GTP</name>
        <dbReference type="ChEBI" id="CHEBI:37565"/>
    </ligand>
</feature>
<organism evidence="12 13">
    <name type="scientific">Fibrobacter succinogenes</name>
    <name type="common">Bacteroides succinogenes</name>
    <dbReference type="NCBI Taxonomy" id="833"/>
    <lineage>
        <taxon>Bacteria</taxon>
        <taxon>Pseudomonadati</taxon>
        <taxon>Fibrobacterota</taxon>
        <taxon>Fibrobacteria</taxon>
        <taxon>Fibrobacterales</taxon>
        <taxon>Fibrobacteraceae</taxon>
        <taxon>Fibrobacter</taxon>
    </lineage>
</organism>
<comment type="function">
    <text evidence="9">Involved in targeting and insertion of nascent membrane proteins into the cytoplasmic membrane. Binds to the hydrophobic signal sequence of the ribosome-nascent chain (RNC) as it emerges from the ribosomes. The SRP-RNC complex is then targeted to the cytoplasmic membrane where it interacts with the SRP receptor FtsY.</text>
</comment>
<dbReference type="PANTHER" id="PTHR11564">
    <property type="entry name" value="SIGNAL RECOGNITION PARTICLE 54K PROTEIN SRP54"/>
    <property type="match status" value="1"/>
</dbReference>
<evidence type="ECO:0000313" key="13">
    <source>
        <dbReference type="Proteomes" id="UP000255423"/>
    </source>
</evidence>
<dbReference type="Pfam" id="PF02881">
    <property type="entry name" value="SRP54_N"/>
    <property type="match status" value="1"/>
</dbReference>
<reference evidence="12 13" key="1">
    <citation type="submission" date="2017-08" db="EMBL/GenBank/DDBJ databases">
        <authorList>
            <person name="de Groot N.N."/>
        </authorList>
    </citation>
    <scope>NUCLEOTIDE SEQUENCE [LARGE SCALE GENOMIC DNA]</scope>
    <source>
        <strain evidence="12 13">HM2</strain>
    </source>
</reference>
<feature type="binding site" evidence="9">
    <location>
        <begin position="189"/>
        <end position="193"/>
    </location>
    <ligand>
        <name>GTP</name>
        <dbReference type="ChEBI" id="CHEBI:37565"/>
    </ligand>
</feature>
<dbReference type="InterPro" id="IPR004125">
    <property type="entry name" value="Signal_recog_particle_SRP54_M"/>
</dbReference>